<dbReference type="NCBIfam" id="NF037982">
    <property type="entry name" value="Nramp_1"/>
    <property type="match status" value="1"/>
</dbReference>
<name>A0ABM0MY64_SACKO</name>
<evidence type="ECO:0000256" key="7">
    <source>
        <dbReference type="SAM" id="MobiDB-lite"/>
    </source>
</evidence>
<dbReference type="Proteomes" id="UP000694865">
    <property type="component" value="Unplaced"/>
</dbReference>
<keyword evidence="5 8" id="KW-1133">Transmembrane helix</keyword>
<organism evidence="9 10">
    <name type="scientific">Saccoglossus kowalevskii</name>
    <name type="common">Acorn worm</name>
    <dbReference type="NCBI Taxonomy" id="10224"/>
    <lineage>
        <taxon>Eukaryota</taxon>
        <taxon>Metazoa</taxon>
        <taxon>Hemichordata</taxon>
        <taxon>Enteropneusta</taxon>
        <taxon>Harrimaniidae</taxon>
        <taxon>Saccoglossus</taxon>
    </lineage>
</organism>
<comment type="subcellular location">
    <subcellularLocation>
        <location evidence="1">Membrane</location>
        <topology evidence="1">Multi-pass membrane protein</topology>
    </subcellularLocation>
</comment>
<feature type="compositionally biased region" description="Basic and acidic residues" evidence="7">
    <location>
        <begin position="11"/>
        <end position="22"/>
    </location>
</feature>
<dbReference type="InterPro" id="IPR001046">
    <property type="entry name" value="NRAMP_fam"/>
</dbReference>
<keyword evidence="3" id="KW-0813">Transport</keyword>
<feature type="transmembrane region" description="Helical" evidence="8">
    <location>
        <begin position="183"/>
        <end position="202"/>
    </location>
</feature>
<sequence>MEQDLKTMNASHEEYDTIKQIEKDEEETATSSLVGNTAKSINYESTSSPEQNDKIADSDDDDDKSPRFSFRKLWAYTGPGFLMSIAYLDPGNIESDLQSGFVAEFKLLWVIVLATFLGLLLQRLAARLGVVTGLHLAEICYIEYPMVPRVVLWVMVEIAIIGSDMQEVIGTAIAYNLLSSGKIPLFVGVLITILDTFIFLFLDKYGLRKLEAVFATLIFIMAVTFGYEYVVASPDQVGIVKGVFIPGCGPCTTKAKEQIIGILGAVIMPHNIYLHSALVKSRDINRDNKKEIKEANMYYFIESALALLVSCVINIFVASVFAEGLYGKNVFYENTTVVEMDIYKGGVFLDLEMSDFVGI</sequence>
<comment type="similarity">
    <text evidence="2">Belongs to the NRAMP family.</text>
</comment>
<evidence type="ECO:0000256" key="8">
    <source>
        <dbReference type="SAM" id="Phobius"/>
    </source>
</evidence>
<feature type="compositionally biased region" description="Polar residues" evidence="7">
    <location>
        <begin position="1"/>
        <end position="10"/>
    </location>
</feature>
<reference evidence="10" key="1">
    <citation type="submission" date="2025-08" db="UniProtKB">
        <authorList>
            <consortium name="RefSeq"/>
        </authorList>
    </citation>
    <scope>IDENTIFICATION</scope>
    <source>
        <tissue evidence="10">Testes</tissue>
    </source>
</reference>
<feature type="transmembrane region" description="Helical" evidence="8">
    <location>
        <begin position="259"/>
        <end position="278"/>
    </location>
</feature>
<dbReference type="RefSeq" id="XP_006824955.1">
    <property type="nucleotide sequence ID" value="XM_006824892.1"/>
</dbReference>
<evidence type="ECO:0000256" key="2">
    <source>
        <dbReference type="ARBA" id="ARBA00006670"/>
    </source>
</evidence>
<evidence type="ECO:0000256" key="3">
    <source>
        <dbReference type="ARBA" id="ARBA00022448"/>
    </source>
</evidence>
<accession>A0ABM0MY64</accession>
<keyword evidence="6 8" id="KW-0472">Membrane</keyword>
<dbReference type="GeneID" id="102805336"/>
<feature type="transmembrane region" description="Helical" evidence="8">
    <location>
        <begin position="108"/>
        <end position="126"/>
    </location>
</feature>
<feature type="compositionally biased region" description="Polar residues" evidence="7">
    <location>
        <begin position="29"/>
        <end position="50"/>
    </location>
</feature>
<feature type="transmembrane region" description="Helical" evidence="8">
    <location>
        <begin position="214"/>
        <end position="232"/>
    </location>
</feature>
<evidence type="ECO:0000256" key="4">
    <source>
        <dbReference type="ARBA" id="ARBA00022692"/>
    </source>
</evidence>
<proteinExistence type="inferred from homology"/>
<dbReference type="PANTHER" id="PTHR11706:SF33">
    <property type="entry name" value="NATURAL RESISTANCE-ASSOCIATED MACROPHAGE PROTEIN 2"/>
    <property type="match status" value="1"/>
</dbReference>
<evidence type="ECO:0000256" key="5">
    <source>
        <dbReference type="ARBA" id="ARBA00022989"/>
    </source>
</evidence>
<dbReference type="PANTHER" id="PTHR11706">
    <property type="entry name" value="SOLUTE CARRIER PROTEIN FAMILY 11 MEMBER"/>
    <property type="match status" value="1"/>
</dbReference>
<keyword evidence="9" id="KW-1185">Reference proteome</keyword>
<gene>
    <name evidence="10" type="primary">LOC102805336</name>
</gene>
<evidence type="ECO:0000256" key="6">
    <source>
        <dbReference type="ARBA" id="ARBA00023136"/>
    </source>
</evidence>
<dbReference type="NCBIfam" id="TIGR01197">
    <property type="entry name" value="nramp"/>
    <property type="match status" value="1"/>
</dbReference>
<feature type="transmembrane region" description="Helical" evidence="8">
    <location>
        <begin position="299"/>
        <end position="322"/>
    </location>
</feature>
<evidence type="ECO:0000256" key="1">
    <source>
        <dbReference type="ARBA" id="ARBA00004141"/>
    </source>
</evidence>
<evidence type="ECO:0000313" key="9">
    <source>
        <dbReference type="Proteomes" id="UP000694865"/>
    </source>
</evidence>
<dbReference type="Pfam" id="PF01566">
    <property type="entry name" value="Nramp"/>
    <property type="match status" value="1"/>
</dbReference>
<protein>
    <submittedName>
        <fullName evidence="10">Natural resistance-associated macrophage protein 2-like</fullName>
    </submittedName>
</protein>
<feature type="region of interest" description="Disordered" evidence="7">
    <location>
        <begin position="1"/>
        <end position="64"/>
    </location>
</feature>
<dbReference type="PRINTS" id="PR00447">
    <property type="entry name" value="NATRESASSCMP"/>
</dbReference>
<evidence type="ECO:0000313" key="10">
    <source>
        <dbReference type="RefSeq" id="XP_006824955.1"/>
    </source>
</evidence>
<keyword evidence="4 8" id="KW-0812">Transmembrane</keyword>